<reference evidence="1 2" key="1">
    <citation type="journal article" date="2018" name="Mol. Plant">
        <title>The genome of Artemisia annua provides insight into the evolution of Asteraceae family and artemisinin biosynthesis.</title>
        <authorList>
            <person name="Shen Q."/>
            <person name="Zhang L."/>
            <person name="Liao Z."/>
            <person name="Wang S."/>
            <person name="Yan T."/>
            <person name="Shi P."/>
            <person name="Liu M."/>
            <person name="Fu X."/>
            <person name="Pan Q."/>
            <person name="Wang Y."/>
            <person name="Lv Z."/>
            <person name="Lu X."/>
            <person name="Zhang F."/>
            <person name="Jiang W."/>
            <person name="Ma Y."/>
            <person name="Chen M."/>
            <person name="Hao X."/>
            <person name="Li L."/>
            <person name="Tang Y."/>
            <person name="Lv G."/>
            <person name="Zhou Y."/>
            <person name="Sun X."/>
            <person name="Brodelius P.E."/>
            <person name="Rose J.K.C."/>
            <person name="Tang K."/>
        </authorList>
    </citation>
    <scope>NUCLEOTIDE SEQUENCE [LARGE SCALE GENOMIC DNA]</scope>
    <source>
        <strain evidence="2">cv. Huhao1</strain>
        <tissue evidence="1">Leaf</tissue>
    </source>
</reference>
<dbReference type="EMBL" id="PKPP01000823">
    <property type="protein sequence ID" value="PWA88345.1"/>
    <property type="molecule type" value="Genomic_DNA"/>
</dbReference>
<organism evidence="1 2">
    <name type="scientific">Artemisia annua</name>
    <name type="common">Sweet wormwood</name>
    <dbReference type="NCBI Taxonomy" id="35608"/>
    <lineage>
        <taxon>Eukaryota</taxon>
        <taxon>Viridiplantae</taxon>
        <taxon>Streptophyta</taxon>
        <taxon>Embryophyta</taxon>
        <taxon>Tracheophyta</taxon>
        <taxon>Spermatophyta</taxon>
        <taxon>Magnoliopsida</taxon>
        <taxon>eudicotyledons</taxon>
        <taxon>Gunneridae</taxon>
        <taxon>Pentapetalae</taxon>
        <taxon>asterids</taxon>
        <taxon>campanulids</taxon>
        <taxon>Asterales</taxon>
        <taxon>Asteraceae</taxon>
        <taxon>Asteroideae</taxon>
        <taxon>Anthemideae</taxon>
        <taxon>Artemisiinae</taxon>
        <taxon>Artemisia</taxon>
    </lineage>
</organism>
<dbReference type="Proteomes" id="UP000245207">
    <property type="component" value="Unassembled WGS sequence"/>
</dbReference>
<accession>A0A2U1PRI0</accession>
<comment type="caution">
    <text evidence="1">The sequence shown here is derived from an EMBL/GenBank/DDBJ whole genome shotgun (WGS) entry which is preliminary data.</text>
</comment>
<dbReference type="GO" id="GO:0016787">
    <property type="term" value="F:hydrolase activity"/>
    <property type="evidence" value="ECO:0007669"/>
    <property type="project" value="UniProtKB-KW"/>
</dbReference>
<name>A0A2U1PRI0_ARTAN</name>
<evidence type="ECO:0000313" key="2">
    <source>
        <dbReference type="Proteomes" id="UP000245207"/>
    </source>
</evidence>
<keyword evidence="1" id="KW-0378">Hydrolase</keyword>
<proteinExistence type="predicted"/>
<sequence length="202" mass="22770">MGKNATFISGTEAEKISKEIQKIILDVPTVGRRLTVVDMVGSENIEQAGQTAFEAKMQLNFLIISTNYERRGNGDSHVPLRYNKLAMLLQARLEKIQSELTCSRDGKENEKRNINVTSFLEGSSFAKNLMDINEKSMDLDVGGKHKPTKFHTMRRMKVQKEVNIDIGSLAASDETGYWPGNTLHVYVRPSKKLNFSHIPLEN</sequence>
<protein>
    <submittedName>
        <fullName evidence="1">P-loop containing nucleoside triphosphate hydrolases superfamily protein</fullName>
    </submittedName>
</protein>
<dbReference type="OrthoDB" id="1719818at2759"/>
<gene>
    <name evidence="1" type="ORF">CTI12_AA120850</name>
</gene>
<keyword evidence="2" id="KW-1185">Reference proteome</keyword>
<dbReference type="AlphaFoldDB" id="A0A2U1PRI0"/>
<dbReference type="STRING" id="35608.A0A2U1PRI0"/>
<evidence type="ECO:0000313" key="1">
    <source>
        <dbReference type="EMBL" id="PWA88345.1"/>
    </source>
</evidence>